<feature type="non-terminal residue" evidence="1">
    <location>
        <position position="1"/>
    </location>
</feature>
<sequence length="96" mass="10467">KKGDGKYYPDALIPVAAGEALNLPDPQMKIAGQTTAAIWVDVWVGRSVKPGVHRGRIELTAAGKRIVLPLRIDVAEACADVDCPCCKRREFDFLHP</sequence>
<name>A0A0F8ZBI7_9ZZZZ</name>
<dbReference type="AlphaFoldDB" id="A0A0F8ZBI7"/>
<accession>A0A0F8ZBI7</accession>
<protein>
    <submittedName>
        <fullName evidence="1">Uncharacterized protein</fullName>
    </submittedName>
</protein>
<organism evidence="1">
    <name type="scientific">marine sediment metagenome</name>
    <dbReference type="NCBI Taxonomy" id="412755"/>
    <lineage>
        <taxon>unclassified sequences</taxon>
        <taxon>metagenomes</taxon>
        <taxon>ecological metagenomes</taxon>
    </lineage>
</organism>
<evidence type="ECO:0000313" key="1">
    <source>
        <dbReference type="EMBL" id="KKK91177.1"/>
    </source>
</evidence>
<reference evidence="1" key="1">
    <citation type="journal article" date="2015" name="Nature">
        <title>Complex archaea that bridge the gap between prokaryotes and eukaryotes.</title>
        <authorList>
            <person name="Spang A."/>
            <person name="Saw J.H."/>
            <person name="Jorgensen S.L."/>
            <person name="Zaremba-Niedzwiedzka K."/>
            <person name="Martijn J."/>
            <person name="Lind A.E."/>
            <person name="van Eijk R."/>
            <person name="Schleper C."/>
            <person name="Guy L."/>
            <person name="Ettema T.J."/>
        </authorList>
    </citation>
    <scope>NUCLEOTIDE SEQUENCE</scope>
</reference>
<comment type="caution">
    <text evidence="1">The sequence shown here is derived from an EMBL/GenBank/DDBJ whole genome shotgun (WGS) entry which is preliminary data.</text>
</comment>
<dbReference type="EMBL" id="LAZR01048770">
    <property type="protein sequence ID" value="KKK91177.1"/>
    <property type="molecule type" value="Genomic_DNA"/>
</dbReference>
<gene>
    <name evidence="1" type="ORF">LCGC14_2715590</name>
</gene>
<proteinExistence type="predicted"/>